<reference evidence="9 11" key="2">
    <citation type="journal article" date="2013" name="Nature">
        <title>Insights into bilaterian evolution from three spiralian genomes.</title>
        <authorList>
            <person name="Simakov O."/>
            <person name="Marletaz F."/>
            <person name="Cho S.J."/>
            <person name="Edsinger-Gonzales E."/>
            <person name="Havlak P."/>
            <person name="Hellsten U."/>
            <person name="Kuo D.H."/>
            <person name="Larsson T."/>
            <person name="Lv J."/>
            <person name="Arendt D."/>
            <person name="Savage R."/>
            <person name="Osoegawa K."/>
            <person name="de Jong P."/>
            <person name="Grimwood J."/>
            <person name="Chapman J.A."/>
            <person name="Shapiro H."/>
            <person name="Aerts A."/>
            <person name="Otillar R.P."/>
            <person name="Terry A.Y."/>
            <person name="Boore J.L."/>
            <person name="Grigoriev I.V."/>
            <person name="Lindberg D.R."/>
            <person name="Seaver E.C."/>
            <person name="Weisblat D.A."/>
            <person name="Putnam N.H."/>
            <person name="Rokhsar D.S."/>
        </authorList>
    </citation>
    <scope>NUCLEOTIDE SEQUENCE</scope>
</reference>
<comment type="similarity">
    <text evidence="4">Belongs to the ELP4 family.</text>
</comment>
<dbReference type="HOGENOM" id="CLU_031345_3_1_1"/>
<reference evidence="11" key="1">
    <citation type="submission" date="2012-12" db="EMBL/GenBank/DDBJ databases">
        <authorList>
            <person name="Hellsten U."/>
            <person name="Grimwood J."/>
            <person name="Chapman J.A."/>
            <person name="Shapiro H."/>
            <person name="Aerts A."/>
            <person name="Otillar R.P."/>
            <person name="Terry A.Y."/>
            <person name="Boore J.L."/>
            <person name="Simakov O."/>
            <person name="Marletaz F."/>
            <person name="Cho S.-J."/>
            <person name="Edsinger-Gonzales E."/>
            <person name="Havlak P."/>
            <person name="Kuo D.-H."/>
            <person name="Larsson T."/>
            <person name="Lv J."/>
            <person name="Arendt D."/>
            <person name="Savage R."/>
            <person name="Osoegawa K."/>
            <person name="de Jong P."/>
            <person name="Lindberg D.R."/>
            <person name="Seaver E.C."/>
            <person name="Weisblat D.A."/>
            <person name="Putnam N.H."/>
            <person name="Grigoriev I.V."/>
            <person name="Rokhsar D.S."/>
        </authorList>
    </citation>
    <scope>NUCLEOTIDE SEQUENCE</scope>
</reference>
<evidence type="ECO:0000256" key="8">
    <source>
        <dbReference type="ARBA" id="ARBA00023242"/>
    </source>
</evidence>
<dbReference type="AlphaFoldDB" id="T1G7G7"/>
<dbReference type="GO" id="GO:0005634">
    <property type="term" value="C:nucleus"/>
    <property type="evidence" value="ECO:0007669"/>
    <property type="project" value="UniProtKB-SubCell"/>
</dbReference>
<sequence>MTVPSANVNVNACGFQAKKIAKLNEIKGTKASLTNKQLLVSTGVPTFDAVLGGGLAVGTVLLIEEDDGAVYSSLLTKYFLAEGVASNHELFVANLDHDPQYFINALPGIFDTTAIRNDKLPTQKKESDDELKIAWRYKNMRSQVCVSDQFGHYFDISKKMDVELLEKCKINYFKNMEISENPESVSSHMWNLANEVKSLIESANYSTSSQTKHENILRICISSLASPLWNNVGEDEKDFASSVCRFLLSLRHLMRTSYAVCLITLPPGLFQGSTYLLKRFEYLCDTVVGLESFAGSPIENEESFKDYNGLFRVIKLPRLNSLLPNNAGDTSDLVFKVKKKRFTIEVRLLLLCNSLLSFVNL</sequence>
<dbReference type="EMBL" id="AMQM01007683">
    <property type="status" value="NOT_ANNOTATED_CDS"/>
    <property type="molecule type" value="Genomic_DNA"/>
</dbReference>
<dbReference type="EMBL" id="KB097656">
    <property type="protein sequence ID" value="ESN92260.1"/>
    <property type="molecule type" value="Genomic_DNA"/>
</dbReference>
<dbReference type="FunFam" id="3.40.50.300:FF:002074">
    <property type="entry name" value="Elongator acetyltransferase complex subunit 4"/>
    <property type="match status" value="1"/>
</dbReference>
<comment type="pathway">
    <text evidence="3">tRNA modification; 5-methoxycarbonylmethyl-2-thiouridine-tRNA biosynthesis.</text>
</comment>
<evidence type="ECO:0000313" key="11">
    <source>
        <dbReference type="Proteomes" id="UP000015101"/>
    </source>
</evidence>
<proteinExistence type="inferred from homology"/>
<evidence type="ECO:0000256" key="5">
    <source>
        <dbReference type="ARBA" id="ARBA00020265"/>
    </source>
</evidence>
<accession>T1G7G7</accession>
<gene>
    <name evidence="10" type="primary">20217014</name>
    <name evidence="9" type="ORF">HELRODRAFT_89732</name>
</gene>
<keyword evidence="7" id="KW-0819">tRNA processing</keyword>
<dbReference type="UniPathway" id="UPA00988"/>
<dbReference type="CTD" id="20217014"/>
<dbReference type="GO" id="GO:0033588">
    <property type="term" value="C:elongator holoenzyme complex"/>
    <property type="evidence" value="ECO:0000318"/>
    <property type="project" value="GO_Central"/>
</dbReference>
<dbReference type="Gene3D" id="3.40.50.300">
    <property type="entry name" value="P-loop containing nucleotide triphosphate hydrolases"/>
    <property type="match status" value="1"/>
</dbReference>
<evidence type="ECO:0000256" key="1">
    <source>
        <dbReference type="ARBA" id="ARBA00004123"/>
    </source>
</evidence>
<evidence type="ECO:0000256" key="6">
    <source>
        <dbReference type="ARBA" id="ARBA00022490"/>
    </source>
</evidence>
<comment type="subcellular location">
    <subcellularLocation>
        <location evidence="2">Cytoplasm</location>
    </subcellularLocation>
    <subcellularLocation>
        <location evidence="1">Nucleus</location>
    </subcellularLocation>
</comment>
<dbReference type="PANTHER" id="PTHR12896:SF1">
    <property type="entry name" value="ELONGATOR COMPLEX PROTEIN 4"/>
    <property type="match status" value="1"/>
</dbReference>
<evidence type="ECO:0000256" key="7">
    <source>
        <dbReference type="ARBA" id="ARBA00022694"/>
    </source>
</evidence>
<dbReference type="GeneID" id="20217014"/>
<dbReference type="RefSeq" id="XP_009029614.1">
    <property type="nucleotide sequence ID" value="XM_009031366.1"/>
</dbReference>
<dbReference type="FunCoup" id="T1G7G7">
    <property type="interactions" value="1627"/>
</dbReference>
<dbReference type="InterPro" id="IPR027417">
    <property type="entry name" value="P-loop_NTPase"/>
</dbReference>
<dbReference type="eggNOG" id="KOG3949">
    <property type="taxonomic scope" value="Eukaryota"/>
</dbReference>
<dbReference type="InterPro" id="IPR008728">
    <property type="entry name" value="Elongator_complex_protein_4"/>
</dbReference>
<dbReference type="STRING" id="6412.T1G7G7"/>
<protein>
    <recommendedName>
        <fullName evidence="5">Elongator complex protein 4</fullName>
    </recommendedName>
</protein>
<keyword evidence="6" id="KW-0963">Cytoplasm</keyword>
<dbReference type="GO" id="GO:0005737">
    <property type="term" value="C:cytoplasm"/>
    <property type="evidence" value="ECO:0000318"/>
    <property type="project" value="GO_Central"/>
</dbReference>
<keyword evidence="11" id="KW-1185">Reference proteome</keyword>
<evidence type="ECO:0000313" key="9">
    <source>
        <dbReference type="EMBL" id="ESN92260.1"/>
    </source>
</evidence>
<evidence type="ECO:0000256" key="2">
    <source>
        <dbReference type="ARBA" id="ARBA00004496"/>
    </source>
</evidence>
<evidence type="ECO:0000313" key="10">
    <source>
        <dbReference type="EnsemblMetazoa" id="HelroP89732"/>
    </source>
</evidence>
<dbReference type="KEGG" id="hro:HELRODRAFT_89732"/>
<dbReference type="CDD" id="cd19494">
    <property type="entry name" value="Elp4"/>
    <property type="match status" value="1"/>
</dbReference>
<dbReference type="OMA" id="NTTMWDD"/>
<dbReference type="OrthoDB" id="289162at2759"/>
<keyword evidence="8" id="KW-0539">Nucleus</keyword>
<organism evidence="10 11">
    <name type="scientific">Helobdella robusta</name>
    <name type="common">Californian leech</name>
    <dbReference type="NCBI Taxonomy" id="6412"/>
    <lineage>
        <taxon>Eukaryota</taxon>
        <taxon>Metazoa</taxon>
        <taxon>Spiralia</taxon>
        <taxon>Lophotrochozoa</taxon>
        <taxon>Annelida</taxon>
        <taxon>Clitellata</taxon>
        <taxon>Hirudinea</taxon>
        <taxon>Rhynchobdellida</taxon>
        <taxon>Glossiphoniidae</taxon>
        <taxon>Helobdella</taxon>
    </lineage>
</organism>
<dbReference type="Proteomes" id="UP000015101">
    <property type="component" value="Unassembled WGS sequence"/>
</dbReference>
<dbReference type="Pfam" id="PF05625">
    <property type="entry name" value="PAXNEB"/>
    <property type="match status" value="1"/>
</dbReference>
<dbReference type="PANTHER" id="PTHR12896">
    <property type="entry name" value="PAX6 NEIGHBOR PROTEIN PAXNEB"/>
    <property type="match status" value="1"/>
</dbReference>
<reference evidence="10" key="3">
    <citation type="submission" date="2015-06" db="UniProtKB">
        <authorList>
            <consortium name="EnsemblMetazoa"/>
        </authorList>
    </citation>
    <scope>IDENTIFICATION</scope>
</reference>
<evidence type="ECO:0000256" key="4">
    <source>
        <dbReference type="ARBA" id="ARBA00007573"/>
    </source>
</evidence>
<dbReference type="InParanoid" id="T1G7G7"/>
<dbReference type="EnsemblMetazoa" id="HelroT89732">
    <property type="protein sequence ID" value="HelroP89732"/>
    <property type="gene ID" value="HelroG89732"/>
</dbReference>
<name>T1G7G7_HELRO</name>
<evidence type="ECO:0000256" key="3">
    <source>
        <dbReference type="ARBA" id="ARBA00005043"/>
    </source>
</evidence>
<dbReference type="GO" id="GO:0002098">
    <property type="term" value="P:tRNA wobble uridine modification"/>
    <property type="evidence" value="ECO:0000318"/>
    <property type="project" value="GO_Central"/>
</dbReference>